<gene>
    <name evidence="1" type="ORF">DCF25_11935</name>
</gene>
<dbReference type="AlphaFoldDB" id="A0A2W4WCJ3"/>
<protein>
    <submittedName>
        <fullName evidence="1">Uncharacterized protein</fullName>
    </submittedName>
</protein>
<proteinExistence type="predicted"/>
<comment type="caution">
    <text evidence="1">The sequence shown here is derived from an EMBL/GenBank/DDBJ whole genome shotgun (WGS) entry which is preliminary data.</text>
</comment>
<reference evidence="1 2" key="2">
    <citation type="submission" date="2018-06" db="EMBL/GenBank/DDBJ databases">
        <title>Metagenomic assembly of (sub)arctic Cyanobacteria and their associated microbiome from non-axenic cultures.</title>
        <authorList>
            <person name="Baurain D."/>
        </authorList>
    </citation>
    <scope>NUCLEOTIDE SEQUENCE [LARGE SCALE GENOMIC DNA]</scope>
    <source>
        <strain evidence="1">ULC129bin1</strain>
    </source>
</reference>
<accession>A0A2W4WCJ3</accession>
<evidence type="ECO:0000313" key="2">
    <source>
        <dbReference type="Proteomes" id="UP000249354"/>
    </source>
</evidence>
<reference evidence="2" key="1">
    <citation type="submission" date="2018-04" db="EMBL/GenBank/DDBJ databases">
        <authorList>
            <person name="Cornet L."/>
        </authorList>
    </citation>
    <scope>NUCLEOTIDE SEQUENCE [LARGE SCALE GENOMIC DNA]</scope>
</reference>
<sequence>MAQSINLDIPDSIVQQAQQLASQSQQRIEDVLVERLTHSFTEHPVETLPDSQILALCNMQLDEQQQETLNTLTEKQREDDLTPADSQELQFLMGLYRRGLLRKAKALKIAVERGLLPPLSAA</sequence>
<dbReference type="Proteomes" id="UP000249354">
    <property type="component" value="Unassembled WGS sequence"/>
</dbReference>
<organism evidence="1 2">
    <name type="scientific">Leptolyngbya foveolarum</name>
    <dbReference type="NCBI Taxonomy" id="47253"/>
    <lineage>
        <taxon>Bacteria</taxon>
        <taxon>Bacillati</taxon>
        <taxon>Cyanobacteriota</taxon>
        <taxon>Cyanophyceae</taxon>
        <taxon>Leptolyngbyales</taxon>
        <taxon>Leptolyngbyaceae</taxon>
        <taxon>Leptolyngbya group</taxon>
        <taxon>Leptolyngbya</taxon>
    </lineage>
</organism>
<dbReference type="EMBL" id="QBMC01000074">
    <property type="protein sequence ID" value="PZO16898.1"/>
    <property type="molecule type" value="Genomic_DNA"/>
</dbReference>
<evidence type="ECO:0000313" key="1">
    <source>
        <dbReference type="EMBL" id="PZO16898.1"/>
    </source>
</evidence>
<name>A0A2W4WCJ3_9CYAN</name>